<dbReference type="AlphaFoldDB" id="A0A128F6R1"/>
<evidence type="ECO:0008006" key="3">
    <source>
        <dbReference type="Google" id="ProtNLM"/>
    </source>
</evidence>
<organism evidence="1 2">
    <name type="scientific">Grimontia celer</name>
    <dbReference type="NCBI Taxonomy" id="1796497"/>
    <lineage>
        <taxon>Bacteria</taxon>
        <taxon>Pseudomonadati</taxon>
        <taxon>Pseudomonadota</taxon>
        <taxon>Gammaproteobacteria</taxon>
        <taxon>Vibrionales</taxon>
        <taxon>Vibrionaceae</taxon>
        <taxon>Grimontia</taxon>
    </lineage>
</organism>
<dbReference type="RefSeq" id="WP_062664312.1">
    <property type="nucleotide sequence ID" value="NZ_FIZX01000002.1"/>
</dbReference>
<dbReference type="OrthoDB" id="5872855at2"/>
<sequence>MRKRLYHRGYNIELADEKTQEYSARLGGKRVTGTLLGIKQSIDWWCETNVVCMPDEFDKQEFNAPKEKKTEEYKGIQIMNDSPEDEKGWYMMVRGRLLKGSLPALKNFIDKKLVTKS</sequence>
<dbReference type="InterPro" id="IPR021753">
    <property type="entry name" value="DUF3319"/>
</dbReference>
<reference evidence="2" key="1">
    <citation type="submission" date="2016-02" db="EMBL/GenBank/DDBJ databases">
        <authorList>
            <person name="Rodrigo-Torres Lidia"/>
            <person name="Arahal R.David."/>
        </authorList>
    </citation>
    <scope>NUCLEOTIDE SEQUENCE [LARGE SCALE GENOMIC DNA]</scope>
    <source>
        <strain evidence="2">CECT 9029</strain>
    </source>
</reference>
<keyword evidence="2" id="KW-1185">Reference proteome</keyword>
<name>A0A128F6R1_9GAMM</name>
<dbReference type="EMBL" id="FIZX01000002">
    <property type="protein sequence ID" value="CZF82084.1"/>
    <property type="molecule type" value="Genomic_DNA"/>
</dbReference>
<gene>
    <name evidence="1" type="ORF">GCE9029_03019</name>
</gene>
<evidence type="ECO:0000313" key="2">
    <source>
        <dbReference type="Proteomes" id="UP000071641"/>
    </source>
</evidence>
<protein>
    <recommendedName>
        <fullName evidence="3">DUF3319 domain-containing protein</fullName>
    </recommendedName>
</protein>
<dbReference type="Proteomes" id="UP000071641">
    <property type="component" value="Unassembled WGS sequence"/>
</dbReference>
<accession>A0A128F6R1</accession>
<dbReference type="STRING" id="1796497.GCE9029_03019"/>
<dbReference type="Pfam" id="PF11782">
    <property type="entry name" value="DUF3319"/>
    <property type="match status" value="1"/>
</dbReference>
<proteinExistence type="predicted"/>
<evidence type="ECO:0000313" key="1">
    <source>
        <dbReference type="EMBL" id="CZF82084.1"/>
    </source>
</evidence>